<evidence type="ECO:0000313" key="1">
    <source>
        <dbReference type="EMBL" id="QHT14523.1"/>
    </source>
</evidence>
<accession>A0A6C0DDK8</accession>
<sequence length="377" mass="45402">MEERAPLTFRALAENTMITMETVEASGYHYENESIPSPKRHKPNSGKGVPCEYEHDYNVLVLSSGRVLRFFDTDGYSLLVPEWLQPNVYVRKIISKLPRSIRKRMTYLEKFMNEEDAYDDEENELYYHLRDQVYDTYILEMRLRERMRAFLRRWRQRRMDRRSDDNIDPITQCPPEKEVEIYDWDMKKKYVFDAKSLAIHIETQLLHHDSGFANPQCPRNPWTNVNFSYNQLLSIYFQLKHYRELRWGLTTLYEYDFDKKMWHRYHLSAITMKAIKNSLTTLDSMPARELLEDFILSQLSQMGVEITHSITMAYRIIMQREPRHWYIELWKEVAMTNHESAHFGVNCNHLIREQCRKIAAKHHLFIKDLVRKGYVAH</sequence>
<proteinExistence type="predicted"/>
<protein>
    <submittedName>
        <fullName evidence="1">Uncharacterized protein</fullName>
    </submittedName>
</protein>
<organism evidence="1">
    <name type="scientific">viral metagenome</name>
    <dbReference type="NCBI Taxonomy" id="1070528"/>
    <lineage>
        <taxon>unclassified sequences</taxon>
        <taxon>metagenomes</taxon>
        <taxon>organismal metagenomes</taxon>
    </lineage>
</organism>
<reference evidence="1" key="1">
    <citation type="journal article" date="2020" name="Nature">
        <title>Giant virus diversity and host interactions through global metagenomics.</title>
        <authorList>
            <person name="Schulz F."/>
            <person name="Roux S."/>
            <person name="Paez-Espino D."/>
            <person name="Jungbluth S."/>
            <person name="Walsh D.A."/>
            <person name="Denef V.J."/>
            <person name="McMahon K.D."/>
            <person name="Konstantinidis K.T."/>
            <person name="Eloe-Fadrosh E.A."/>
            <person name="Kyrpides N.C."/>
            <person name="Woyke T."/>
        </authorList>
    </citation>
    <scope>NUCLEOTIDE SEQUENCE</scope>
    <source>
        <strain evidence="1">GVMAG-M-3300023174-141</strain>
    </source>
</reference>
<dbReference type="AlphaFoldDB" id="A0A6C0DDK8"/>
<name>A0A6C0DDK8_9ZZZZ</name>
<dbReference type="EMBL" id="MN739586">
    <property type="protein sequence ID" value="QHT14523.1"/>
    <property type="molecule type" value="Genomic_DNA"/>
</dbReference>